<dbReference type="AlphaFoldDB" id="A0A383CJ06"/>
<reference evidence="1" key="1">
    <citation type="submission" date="2018-05" db="EMBL/GenBank/DDBJ databases">
        <authorList>
            <person name="Lanie J.A."/>
            <person name="Ng W.-L."/>
            <person name="Kazmierczak K.M."/>
            <person name="Andrzejewski T.M."/>
            <person name="Davidsen T.M."/>
            <person name="Wayne K.J."/>
            <person name="Tettelin H."/>
            <person name="Glass J.I."/>
            <person name="Rusch D."/>
            <person name="Podicherti R."/>
            <person name="Tsui H.-C.T."/>
            <person name="Winkler M.E."/>
        </authorList>
    </citation>
    <scope>NUCLEOTIDE SEQUENCE</scope>
</reference>
<evidence type="ECO:0008006" key="2">
    <source>
        <dbReference type="Google" id="ProtNLM"/>
    </source>
</evidence>
<accession>A0A383CJ06</accession>
<feature type="non-terminal residue" evidence="1">
    <location>
        <position position="47"/>
    </location>
</feature>
<protein>
    <recommendedName>
        <fullName evidence="2">Luciferase-like domain-containing protein</fullName>
    </recommendedName>
</protein>
<organism evidence="1">
    <name type="scientific">marine metagenome</name>
    <dbReference type="NCBI Taxonomy" id="408172"/>
    <lineage>
        <taxon>unclassified sequences</taxon>
        <taxon>metagenomes</taxon>
        <taxon>ecological metagenomes</taxon>
    </lineage>
</organism>
<sequence>MKIGLMLSVSEDVNGTIENVVENAKAAELEGFSSLWMANIFGLDAIT</sequence>
<proteinExistence type="predicted"/>
<name>A0A383CJ06_9ZZZZ</name>
<dbReference type="EMBL" id="UINC01209367">
    <property type="protein sequence ID" value="SVE32357.1"/>
    <property type="molecule type" value="Genomic_DNA"/>
</dbReference>
<gene>
    <name evidence="1" type="ORF">METZ01_LOCUS485211</name>
</gene>
<evidence type="ECO:0000313" key="1">
    <source>
        <dbReference type="EMBL" id="SVE32357.1"/>
    </source>
</evidence>